<reference evidence="4" key="1">
    <citation type="submission" date="2021-01" db="UniProtKB">
        <authorList>
            <consortium name="EnsemblPlants"/>
        </authorList>
    </citation>
    <scope>IDENTIFICATION</scope>
</reference>
<evidence type="ECO:0000313" key="4">
    <source>
        <dbReference type="EnsemblPlants" id="Kaladp0026s0146.1.v1.1"/>
    </source>
</evidence>
<dbReference type="PROSITE" id="PS50891">
    <property type="entry name" value="LOB"/>
    <property type="match status" value="1"/>
</dbReference>
<dbReference type="EnsemblPlants" id="Kaladp0026s0146.1.v1.1">
    <property type="protein sequence ID" value="Kaladp0026s0146.1.v1.1"/>
    <property type="gene ID" value="Kaladp0026s0146.v1.1"/>
</dbReference>
<dbReference type="PANTHER" id="PTHR31301:SF153">
    <property type="entry name" value="LOB DOMAIN-CONTAINING PROTEIN 26"/>
    <property type="match status" value="1"/>
</dbReference>
<evidence type="ECO:0000256" key="1">
    <source>
        <dbReference type="ARBA" id="ARBA00005474"/>
    </source>
</evidence>
<organism evidence="4 5">
    <name type="scientific">Kalanchoe fedtschenkoi</name>
    <name type="common">Lavender scallops</name>
    <name type="synonym">South American air plant</name>
    <dbReference type="NCBI Taxonomy" id="63787"/>
    <lineage>
        <taxon>Eukaryota</taxon>
        <taxon>Viridiplantae</taxon>
        <taxon>Streptophyta</taxon>
        <taxon>Embryophyta</taxon>
        <taxon>Tracheophyta</taxon>
        <taxon>Spermatophyta</taxon>
        <taxon>Magnoliopsida</taxon>
        <taxon>eudicotyledons</taxon>
        <taxon>Gunneridae</taxon>
        <taxon>Pentapetalae</taxon>
        <taxon>Saxifragales</taxon>
        <taxon>Crassulaceae</taxon>
        <taxon>Kalanchoe</taxon>
    </lineage>
</organism>
<sequence>CAACKCLRRKCPADCILAPYFPSWNPQRFAPVHNVFGAANMAKMLEQVPAHLRGQAADCMIFEAAMRMIDPVYGSAGIISKLQQQIKQMQIMKIQGEVALHQAQTILHLQQLGDKSNTDPGASRRADADSNNGQHYELDLDEFYVNFISSLNPKPF</sequence>
<dbReference type="Proteomes" id="UP000594263">
    <property type="component" value="Unplaced"/>
</dbReference>
<dbReference type="AlphaFoldDB" id="A0A7N0T8R6"/>
<dbReference type="OMA" id="ADCMIFE"/>
<dbReference type="Gramene" id="Kaladp0026s0146.1.v1.1">
    <property type="protein sequence ID" value="Kaladp0026s0146.1.v1.1"/>
    <property type="gene ID" value="Kaladp0026s0146.v1.1"/>
</dbReference>
<proteinExistence type="inferred from homology"/>
<feature type="domain" description="LOB" evidence="3">
    <location>
        <begin position="1"/>
        <end position="100"/>
    </location>
</feature>
<name>A0A7N0T8R6_KALFE</name>
<feature type="region of interest" description="Disordered" evidence="2">
    <location>
        <begin position="113"/>
        <end position="132"/>
    </location>
</feature>
<dbReference type="InterPro" id="IPR004883">
    <property type="entry name" value="LOB"/>
</dbReference>
<protein>
    <recommendedName>
        <fullName evidence="3">LOB domain-containing protein</fullName>
    </recommendedName>
</protein>
<comment type="similarity">
    <text evidence="1">Belongs to the LOB domain-containing protein family.</text>
</comment>
<dbReference type="Pfam" id="PF03195">
    <property type="entry name" value="LOB"/>
    <property type="match status" value="1"/>
</dbReference>
<accession>A0A7N0T8R6</accession>
<evidence type="ECO:0000259" key="3">
    <source>
        <dbReference type="PROSITE" id="PS50891"/>
    </source>
</evidence>
<evidence type="ECO:0000313" key="5">
    <source>
        <dbReference type="Proteomes" id="UP000594263"/>
    </source>
</evidence>
<keyword evidence="5" id="KW-1185">Reference proteome</keyword>
<evidence type="ECO:0000256" key="2">
    <source>
        <dbReference type="SAM" id="MobiDB-lite"/>
    </source>
</evidence>
<dbReference type="PANTHER" id="PTHR31301">
    <property type="entry name" value="LOB DOMAIN-CONTAINING PROTEIN 4-RELATED"/>
    <property type="match status" value="1"/>
</dbReference>